<sequence length="347" mass="36796">MAVRKTIAAVGLCLPLQVLACDFPAGFFFRQEVNPGDLFVGRDAPIGSEIRPLRSDQVAFSSNYIRCALGTRFDVDSPMPKLFNSSLVPPGEVILQTRIPGIGVVVSAHILAISGAPEMWTVVPGLGAMGFGVPHHLTLTGERVTSLIKMTHLRYRIIKTGPIDPGMGPQSLAGHTLAEFNHHTAGKVLEMVFTGGSINIALCGLPSAPGTQISVPMGTWNTKQFSSEGSVTEHSPFSIPLRDCQAGTLSINPNFASLRLDPRNGSSVLDAQRGILGLNSDSDATGVGVQVLKADLSPMPLTEEVQMIRMQNGDIQIPMAARYIQIGKDAPVGGVANASVGFTLTYK</sequence>
<evidence type="ECO:0000313" key="4">
    <source>
        <dbReference type="EMBL" id="QXH50712.1"/>
    </source>
</evidence>
<keyword evidence="1 2" id="KW-0732">Signal</keyword>
<gene>
    <name evidence="4" type="ORF">KSS94_22640</name>
</gene>
<dbReference type="EMBL" id="CP077076">
    <property type="protein sequence ID" value="QXH50712.1"/>
    <property type="molecule type" value="Genomic_DNA"/>
</dbReference>
<dbReference type="InterPro" id="IPR050263">
    <property type="entry name" value="Bact_Fimbrial_Adh_Pro"/>
</dbReference>
<dbReference type="InterPro" id="IPR000259">
    <property type="entry name" value="Adhesion_dom_fimbrial"/>
</dbReference>
<feature type="signal peptide" evidence="2">
    <location>
        <begin position="1"/>
        <end position="20"/>
    </location>
</feature>
<feature type="domain" description="Fimbrial-type adhesion" evidence="3">
    <location>
        <begin position="210"/>
        <end position="347"/>
    </location>
</feature>
<reference evidence="4" key="1">
    <citation type="journal article" date="2021" name="Microorganisms">
        <title>The Ever-Expanding Pseudomonas Genus: Description of 43 New Species and Partition of the Pseudomonas putida Group.</title>
        <authorList>
            <person name="Girard L."/>
            <person name="Lood C."/>
            <person name="Hofte M."/>
            <person name="Vandamme P."/>
            <person name="Rokni-Zadeh H."/>
            <person name="van Noort V."/>
            <person name="Lavigne R."/>
            <person name="De Mot R."/>
        </authorList>
    </citation>
    <scope>NUCLEOTIDE SEQUENCE</scope>
    <source>
        <strain evidence="4">COW40</strain>
    </source>
</reference>
<accession>A0ABX8N5Q9</accession>
<protein>
    <submittedName>
        <fullName evidence="4">Type 1 fimbrial protein</fullName>
    </submittedName>
</protein>
<name>A0ABX8N5Q9_9PSED</name>
<evidence type="ECO:0000259" key="3">
    <source>
        <dbReference type="Pfam" id="PF00419"/>
    </source>
</evidence>
<evidence type="ECO:0000256" key="1">
    <source>
        <dbReference type="ARBA" id="ARBA00022729"/>
    </source>
</evidence>
<evidence type="ECO:0000313" key="5">
    <source>
        <dbReference type="Proteomes" id="UP001046350"/>
    </source>
</evidence>
<dbReference type="PANTHER" id="PTHR33420:SF3">
    <property type="entry name" value="FIMBRIAL SUBUNIT ELFA"/>
    <property type="match status" value="1"/>
</dbReference>
<keyword evidence="5" id="KW-1185">Reference proteome</keyword>
<dbReference type="Pfam" id="PF00419">
    <property type="entry name" value="Fimbrial"/>
    <property type="match status" value="1"/>
</dbReference>
<dbReference type="Proteomes" id="UP001046350">
    <property type="component" value="Chromosome"/>
</dbReference>
<dbReference type="PANTHER" id="PTHR33420">
    <property type="entry name" value="FIMBRIAL SUBUNIT ELFA-RELATED"/>
    <property type="match status" value="1"/>
</dbReference>
<organism evidence="4 5">
    <name type="scientific">Pseudomonas fakonensis</name>
    <dbReference type="NCBI Taxonomy" id="2842355"/>
    <lineage>
        <taxon>Bacteria</taxon>
        <taxon>Pseudomonadati</taxon>
        <taxon>Pseudomonadota</taxon>
        <taxon>Gammaproteobacteria</taxon>
        <taxon>Pseudomonadales</taxon>
        <taxon>Pseudomonadaceae</taxon>
        <taxon>Pseudomonas</taxon>
    </lineage>
</organism>
<feature type="chain" id="PRO_5045423789" evidence="2">
    <location>
        <begin position="21"/>
        <end position="347"/>
    </location>
</feature>
<proteinExistence type="predicted"/>
<dbReference type="RefSeq" id="WP_217840276.1">
    <property type="nucleotide sequence ID" value="NZ_CP077076.1"/>
</dbReference>
<evidence type="ECO:0000256" key="2">
    <source>
        <dbReference type="SAM" id="SignalP"/>
    </source>
</evidence>